<evidence type="ECO:0000313" key="2">
    <source>
        <dbReference type="Proteomes" id="UP001163046"/>
    </source>
</evidence>
<dbReference type="AlphaFoldDB" id="A0A9X0CQE6"/>
<dbReference type="PANTHER" id="PTHR46791">
    <property type="entry name" value="EXPRESSED PROTEIN"/>
    <property type="match status" value="1"/>
</dbReference>
<dbReference type="EMBL" id="MU826844">
    <property type="protein sequence ID" value="KAJ7371606.1"/>
    <property type="molecule type" value="Genomic_DNA"/>
</dbReference>
<keyword evidence="2" id="KW-1185">Reference proteome</keyword>
<comment type="caution">
    <text evidence="1">The sequence shown here is derived from an EMBL/GenBank/DDBJ whole genome shotgun (WGS) entry which is preliminary data.</text>
</comment>
<gene>
    <name evidence="1" type="ORF">OS493_024282</name>
</gene>
<dbReference type="Proteomes" id="UP001163046">
    <property type="component" value="Unassembled WGS sequence"/>
</dbReference>
<accession>A0A9X0CQE6</accession>
<name>A0A9X0CQE6_9CNID</name>
<protein>
    <submittedName>
        <fullName evidence="1">Uncharacterized protein</fullName>
    </submittedName>
</protein>
<proteinExistence type="predicted"/>
<dbReference type="OrthoDB" id="5984822at2759"/>
<sequence length="188" mass="21784">MAELISGPCSSMGYRSIWHILEMEGLRVPRVIVQDLLKEMDPEGTEQRRKHRLKRRIVSGIVDNSSETSMECLWYCFNEVLQAELDSVKEHWNTHRIRKSRSDTVPGRPDSLYFLPELHGARDCLFEVPAAEVDLGSQHIIEDSPENDHQEYFDYAGDNLSIPLARDWEEALEMYRKLTHVAIHGYDA</sequence>
<dbReference type="PANTHER" id="PTHR46791:SF5">
    <property type="entry name" value="CLR5 DOMAIN-CONTAINING PROTEIN-RELATED"/>
    <property type="match status" value="1"/>
</dbReference>
<reference evidence="1" key="1">
    <citation type="submission" date="2023-01" db="EMBL/GenBank/DDBJ databases">
        <title>Genome assembly of the deep-sea coral Lophelia pertusa.</title>
        <authorList>
            <person name="Herrera S."/>
            <person name="Cordes E."/>
        </authorList>
    </citation>
    <scope>NUCLEOTIDE SEQUENCE</scope>
    <source>
        <strain evidence="1">USNM1676648</strain>
        <tissue evidence="1">Polyp</tissue>
    </source>
</reference>
<evidence type="ECO:0000313" key="1">
    <source>
        <dbReference type="EMBL" id="KAJ7371606.1"/>
    </source>
</evidence>
<organism evidence="1 2">
    <name type="scientific">Desmophyllum pertusum</name>
    <dbReference type="NCBI Taxonomy" id="174260"/>
    <lineage>
        <taxon>Eukaryota</taxon>
        <taxon>Metazoa</taxon>
        <taxon>Cnidaria</taxon>
        <taxon>Anthozoa</taxon>
        <taxon>Hexacorallia</taxon>
        <taxon>Scleractinia</taxon>
        <taxon>Caryophylliina</taxon>
        <taxon>Caryophylliidae</taxon>
        <taxon>Desmophyllum</taxon>
    </lineage>
</organism>